<dbReference type="InterPro" id="IPR001943">
    <property type="entry name" value="UVR_dom"/>
</dbReference>
<dbReference type="SUPFAM" id="SSF82771">
    <property type="entry name" value="GIY-YIG endonuclease"/>
    <property type="match status" value="1"/>
</dbReference>
<dbReference type="PANTHER" id="PTHR30562">
    <property type="entry name" value="UVRC/OXIDOREDUCTASE"/>
    <property type="match status" value="1"/>
</dbReference>
<feature type="domain" description="UVR" evidence="2">
    <location>
        <begin position="270"/>
        <end position="305"/>
    </location>
</feature>
<protein>
    <submittedName>
        <fullName evidence="4">UvrABC system protein C</fullName>
    </submittedName>
</protein>
<evidence type="ECO:0000259" key="2">
    <source>
        <dbReference type="PROSITE" id="PS50151"/>
    </source>
</evidence>
<dbReference type="GO" id="GO:0009380">
    <property type="term" value="C:excinuclease repair complex"/>
    <property type="evidence" value="ECO:0007669"/>
    <property type="project" value="TreeGrafter"/>
</dbReference>
<dbReference type="Gene3D" id="3.40.1440.10">
    <property type="entry name" value="GIY-YIG endonuclease"/>
    <property type="match status" value="1"/>
</dbReference>
<dbReference type="PROSITE" id="PS50151">
    <property type="entry name" value="UVR"/>
    <property type="match status" value="1"/>
</dbReference>
<proteinExistence type="predicted"/>
<dbReference type="InterPro" id="IPR047296">
    <property type="entry name" value="GIY-YIG_UvrC_Cho"/>
</dbReference>
<feature type="domain" description="GIY-YIG" evidence="3">
    <location>
        <begin position="69"/>
        <end position="149"/>
    </location>
</feature>
<keyword evidence="1" id="KW-0227">DNA damage</keyword>
<dbReference type="SMART" id="SM00465">
    <property type="entry name" value="GIYc"/>
    <property type="match status" value="1"/>
</dbReference>
<dbReference type="PANTHER" id="PTHR30562:SF1">
    <property type="entry name" value="UVRABC SYSTEM PROTEIN C"/>
    <property type="match status" value="1"/>
</dbReference>
<keyword evidence="1" id="KW-0742">SOS response</keyword>
<keyword evidence="5" id="KW-1185">Reference proteome</keyword>
<dbReference type="InterPro" id="IPR035901">
    <property type="entry name" value="GIY-YIG_endonuc_sf"/>
</dbReference>
<dbReference type="GO" id="GO:0009432">
    <property type="term" value="P:SOS response"/>
    <property type="evidence" value="ECO:0007669"/>
    <property type="project" value="UniProtKB-KW"/>
</dbReference>
<dbReference type="InterPro" id="IPR036876">
    <property type="entry name" value="UVR_dom_sf"/>
</dbReference>
<reference evidence="4 5" key="1">
    <citation type="submission" date="2019-02" db="EMBL/GenBank/DDBJ databases">
        <title>Deep-cultivation of Planctomycetes and their phenomic and genomic characterization uncovers novel biology.</title>
        <authorList>
            <person name="Wiegand S."/>
            <person name="Jogler M."/>
            <person name="Boedeker C."/>
            <person name="Pinto D."/>
            <person name="Vollmers J."/>
            <person name="Rivas-Marin E."/>
            <person name="Kohn T."/>
            <person name="Peeters S.H."/>
            <person name="Heuer A."/>
            <person name="Rast P."/>
            <person name="Oberbeckmann S."/>
            <person name="Bunk B."/>
            <person name="Jeske O."/>
            <person name="Meyerdierks A."/>
            <person name="Storesund J.E."/>
            <person name="Kallscheuer N."/>
            <person name="Luecker S."/>
            <person name="Lage O.M."/>
            <person name="Pohl T."/>
            <person name="Merkel B.J."/>
            <person name="Hornburger P."/>
            <person name="Mueller R.-W."/>
            <person name="Bruemmer F."/>
            <person name="Labrenz M."/>
            <person name="Spormann A.M."/>
            <person name="Op den Camp H."/>
            <person name="Overmann J."/>
            <person name="Amann R."/>
            <person name="Jetten M.S.M."/>
            <person name="Mascher T."/>
            <person name="Medema M.H."/>
            <person name="Devos D.P."/>
            <person name="Kaster A.-K."/>
            <person name="Ovreas L."/>
            <person name="Rohde M."/>
            <person name="Galperin M.Y."/>
            <person name="Jogler C."/>
        </authorList>
    </citation>
    <scope>NUCLEOTIDE SEQUENCE [LARGE SCALE GENOMIC DNA]</scope>
    <source>
        <strain evidence="4 5">Pla85_3_4</strain>
    </source>
</reference>
<accession>A0A518DSJ3</accession>
<dbReference type="SUPFAM" id="SSF46600">
    <property type="entry name" value="C-terminal UvrC-binding domain of UvrB"/>
    <property type="match status" value="1"/>
</dbReference>
<sequence length="419" mass="47088">MLAGIAKTLELRMVAMDGTLALFDSPANLADFTNFGPSQFVPPATLGGSLQIAPDRAVTRAEIRREFPQAPGVYGMLDNDRRLVYVGMSTNLRSRVVSYFYEPADGLEVKQYRISLASHSLVWEPSGHELTAQLRELELIRRFAPRFNAKGRPGRVRVGYIYLTTEEAPRFRIARSAPRGCVYQWGPVTWSKRTTKAVDCLNLQFQLRDCASSTPMHYADQLDLFNDPLRAGCLRGEIAGCLAPCAGGCSRAAYRRQIDAARAFLDGQDSHTLPNLARDMQDAAGRQLFERAARLRDAHQNLELLSALTRQARNAAQQRFIYPLAQEQKTVWHVIRDGRMEAAIEEPQAANQARAALEILERVYEKTARPETIEAGDFPFLQMIGGYFRRRPEELAKTLAPQGAIEHCQRLLQSARRPR</sequence>
<evidence type="ECO:0000256" key="1">
    <source>
        <dbReference type="ARBA" id="ARBA00023236"/>
    </source>
</evidence>
<dbReference type="PROSITE" id="PS50164">
    <property type="entry name" value="GIY_YIG"/>
    <property type="match status" value="1"/>
</dbReference>
<dbReference type="EMBL" id="CP036433">
    <property type="protein sequence ID" value="QDU94811.1"/>
    <property type="molecule type" value="Genomic_DNA"/>
</dbReference>
<organism evidence="4 5">
    <name type="scientific">Lignipirellula cremea</name>
    <dbReference type="NCBI Taxonomy" id="2528010"/>
    <lineage>
        <taxon>Bacteria</taxon>
        <taxon>Pseudomonadati</taxon>
        <taxon>Planctomycetota</taxon>
        <taxon>Planctomycetia</taxon>
        <taxon>Pirellulales</taxon>
        <taxon>Pirellulaceae</taxon>
        <taxon>Lignipirellula</taxon>
    </lineage>
</organism>
<name>A0A518DSJ3_9BACT</name>
<dbReference type="KEGG" id="lcre:Pla8534_26190"/>
<evidence type="ECO:0000313" key="5">
    <source>
        <dbReference type="Proteomes" id="UP000317648"/>
    </source>
</evidence>
<dbReference type="GO" id="GO:0006289">
    <property type="term" value="P:nucleotide-excision repair"/>
    <property type="evidence" value="ECO:0007669"/>
    <property type="project" value="InterPro"/>
</dbReference>
<evidence type="ECO:0000313" key="4">
    <source>
        <dbReference type="EMBL" id="QDU94811.1"/>
    </source>
</evidence>
<dbReference type="InterPro" id="IPR050066">
    <property type="entry name" value="UvrABC_protein_C"/>
</dbReference>
<dbReference type="CDD" id="cd10434">
    <property type="entry name" value="GIY-YIG_UvrC_Cho"/>
    <property type="match status" value="1"/>
</dbReference>
<evidence type="ECO:0000259" key="3">
    <source>
        <dbReference type="PROSITE" id="PS50164"/>
    </source>
</evidence>
<dbReference type="AlphaFoldDB" id="A0A518DSJ3"/>
<dbReference type="Proteomes" id="UP000317648">
    <property type="component" value="Chromosome"/>
</dbReference>
<dbReference type="InterPro" id="IPR000305">
    <property type="entry name" value="GIY-YIG_endonuc"/>
</dbReference>
<gene>
    <name evidence="4" type="primary">uvrC_1</name>
    <name evidence="4" type="ORF">Pla8534_26190</name>
</gene>